<keyword evidence="5" id="KW-1185">Reference proteome</keyword>
<name>A0A4R5BX44_9ACTN</name>
<dbReference type="GO" id="GO:0016747">
    <property type="term" value="F:acyltransferase activity, transferring groups other than amino-acyl groups"/>
    <property type="evidence" value="ECO:0007669"/>
    <property type="project" value="InterPro"/>
</dbReference>
<dbReference type="SUPFAM" id="SSF55729">
    <property type="entry name" value="Acyl-CoA N-acyltransferases (Nat)"/>
    <property type="match status" value="1"/>
</dbReference>
<evidence type="ECO:0000313" key="5">
    <source>
        <dbReference type="Proteomes" id="UP000295578"/>
    </source>
</evidence>
<dbReference type="RefSeq" id="WP_132194566.1">
    <property type="nucleotide sequence ID" value="NZ_SMKY01000015.1"/>
</dbReference>
<keyword evidence="2" id="KW-0012">Acyltransferase</keyword>
<protein>
    <submittedName>
        <fullName evidence="4">GNAT family N-acetyltransferase</fullName>
    </submittedName>
</protein>
<dbReference type="Proteomes" id="UP000295578">
    <property type="component" value="Unassembled WGS sequence"/>
</dbReference>
<sequence length="168" mass="18471">MSTYAIRPARPGDGAGAAKTWLDFADYYRAIAPDAFQAPRGDGLPAWMETKLLGGGEDSFVRVCDHDGEAVGFVHATFMPPHEEADRQVTLDACLPRVYVNALALQRRHWRGGAGTALMKAVEQWGLDRGAELLTLETFAASPVSVPFYEERMGYERHAIVFSKTLTP</sequence>
<gene>
    <name evidence="4" type="ORF">E1293_05775</name>
</gene>
<evidence type="ECO:0000313" key="4">
    <source>
        <dbReference type="EMBL" id="TDD88904.1"/>
    </source>
</evidence>
<dbReference type="InterPro" id="IPR016181">
    <property type="entry name" value="Acyl_CoA_acyltransferase"/>
</dbReference>
<evidence type="ECO:0000259" key="3">
    <source>
        <dbReference type="PROSITE" id="PS51186"/>
    </source>
</evidence>
<dbReference type="InterPro" id="IPR050832">
    <property type="entry name" value="Bact_Acetyltransf"/>
</dbReference>
<dbReference type="AlphaFoldDB" id="A0A4R5BX44"/>
<accession>A0A4R5BX44</accession>
<feature type="domain" description="N-acetyltransferase" evidence="3">
    <location>
        <begin position="4"/>
        <end position="168"/>
    </location>
</feature>
<evidence type="ECO:0000256" key="1">
    <source>
        <dbReference type="ARBA" id="ARBA00022679"/>
    </source>
</evidence>
<proteinExistence type="predicted"/>
<dbReference type="EMBL" id="SMKY01000015">
    <property type="protein sequence ID" value="TDD88904.1"/>
    <property type="molecule type" value="Genomic_DNA"/>
</dbReference>
<dbReference type="PANTHER" id="PTHR43877:SF2">
    <property type="entry name" value="AMINOALKYLPHOSPHONATE N-ACETYLTRANSFERASE-RELATED"/>
    <property type="match status" value="1"/>
</dbReference>
<dbReference type="Pfam" id="PF00583">
    <property type="entry name" value="Acetyltransf_1"/>
    <property type="match status" value="1"/>
</dbReference>
<dbReference type="PROSITE" id="PS51186">
    <property type="entry name" value="GNAT"/>
    <property type="match status" value="1"/>
</dbReference>
<dbReference type="OrthoDB" id="4774939at2"/>
<comment type="caution">
    <text evidence="4">The sequence shown here is derived from an EMBL/GenBank/DDBJ whole genome shotgun (WGS) entry which is preliminary data.</text>
</comment>
<keyword evidence="1 4" id="KW-0808">Transferase</keyword>
<dbReference type="PANTHER" id="PTHR43877">
    <property type="entry name" value="AMINOALKYLPHOSPHONATE N-ACETYLTRANSFERASE-RELATED-RELATED"/>
    <property type="match status" value="1"/>
</dbReference>
<dbReference type="InterPro" id="IPR000182">
    <property type="entry name" value="GNAT_dom"/>
</dbReference>
<dbReference type="Gene3D" id="3.40.630.30">
    <property type="match status" value="1"/>
</dbReference>
<organism evidence="4 5">
    <name type="scientific">Actinomadura darangshiensis</name>
    <dbReference type="NCBI Taxonomy" id="705336"/>
    <lineage>
        <taxon>Bacteria</taxon>
        <taxon>Bacillati</taxon>
        <taxon>Actinomycetota</taxon>
        <taxon>Actinomycetes</taxon>
        <taxon>Streptosporangiales</taxon>
        <taxon>Thermomonosporaceae</taxon>
        <taxon>Actinomadura</taxon>
    </lineage>
</organism>
<dbReference type="CDD" id="cd04301">
    <property type="entry name" value="NAT_SF"/>
    <property type="match status" value="1"/>
</dbReference>
<evidence type="ECO:0000256" key="2">
    <source>
        <dbReference type="ARBA" id="ARBA00023315"/>
    </source>
</evidence>
<reference evidence="4 5" key="1">
    <citation type="submission" date="2019-03" db="EMBL/GenBank/DDBJ databases">
        <title>Draft genome sequences of novel Actinobacteria.</title>
        <authorList>
            <person name="Sahin N."/>
            <person name="Ay H."/>
            <person name="Saygin H."/>
        </authorList>
    </citation>
    <scope>NUCLEOTIDE SEQUENCE [LARGE SCALE GENOMIC DNA]</scope>
    <source>
        <strain evidence="4 5">DSM 45941</strain>
    </source>
</reference>